<name>A0A8B7MU74_PHODC</name>
<protein>
    <submittedName>
        <fullName evidence="3">Uncharacterized protein LOC108511188</fullName>
    </submittedName>
</protein>
<accession>A0A8B7MU74</accession>
<dbReference type="GeneID" id="108511188"/>
<reference evidence="3" key="2">
    <citation type="submission" date="2025-08" db="UniProtKB">
        <authorList>
            <consortium name="RefSeq"/>
        </authorList>
    </citation>
    <scope>IDENTIFICATION</scope>
    <source>
        <tissue evidence="3">Young leaves</tissue>
    </source>
</reference>
<dbReference type="AlphaFoldDB" id="A0A8B7MU74"/>
<feature type="compositionally biased region" description="Basic and acidic residues" evidence="1">
    <location>
        <begin position="21"/>
        <end position="35"/>
    </location>
</feature>
<evidence type="ECO:0000313" key="3">
    <source>
        <dbReference type="RefSeq" id="XP_017697571.2"/>
    </source>
</evidence>
<dbReference type="RefSeq" id="XP_017697571.2">
    <property type="nucleotide sequence ID" value="XM_017842082.3"/>
</dbReference>
<dbReference type="KEGG" id="pda:108511188"/>
<evidence type="ECO:0000256" key="1">
    <source>
        <dbReference type="SAM" id="MobiDB-lite"/>
    </source>
</evidence>
<gene>
    <name evidence="3" type="primary">LOC108511188</name>
</gene>
<evidence type="ECO:0000313" key="2">
    <source>
        <dbReference type="Proteomes" id="UP000228380"/>
    </source>
</evidence>
<proteinExistence type="predicted"/>
<dbReference type="Proteomes" id="UP000228380">
    <property type="component" value="Chromosome 1"/>
</dbReference>
<feature type="region of interest" description="Disordered" evidence="1">
    <location>
        <begin position="1"/>
        <end position="50"/>
    </location>
</feature>
<sequence length="120" mass="12739">MGGCASKPRELEGETNASLIQDEHGEKGEGKDVVKEAAGGQQEQENGRQSLGFLLKELEAKEAEESEAEHLVEGSEAETVAIVPDGKSTAAEAKDSMEDEMVVSEKKDMELPVSSLVHAA</sequence>
<keyword evidence="2" id="KW-1185">Reference proteome</keyword>
<organism evidence="2 3">
    <name type="scientific">Phoenix dactylifera</name>
    <name type="common">Date palm</name>
    <dbReference type="NCBI Taxonomy" id="42345"/>
    <lineage>
        <taxon>Eukaryota</taxon>
        <taxon>Viridiplantae</taxon>
        <taxon>Streptophyta</taxon>
        <taxon>Embryophyta</taxon>
        <taxon>Tracheophyta</taxon>
        <taxon>Spermatophyta</taxon>
        <taxon>Magnoliopsida</taxon>
        <taxon>Liliopsida</taxon>
        <taxon>Arecaceae</taxon>
        <taxon>Coryphoideae</taxon>
        <taxon>Phoeniceae</taxon>
        <taxon>Phoenix</taxon>
    </lineage>
</organism>
<reference evidence="2" key="1">
    <citation type="journal article" date="2019" name="Nat. Commun.">
        <title>Genome-wide association mapping of date palm fruit traits.</title>
        <authorList>
            <person name="Hazzouri K.M."/>
            <person name="Gros-Balthazard M."/>
            <person name="Flowers J.M."/>
            <person name="Copetti D."/>
            <person name="Lemansour A."/>
            <person name="Lebrun M."/>
            <person name="Masmoudi K."/>
            <person name="Ferrand S."/>
            <person name="Dhar M.I."/>
            <person name="Fresquez Z.A."/>
            <person name="Rosas U."/>
            <person name="Zhang J."/>
            <person name="Talag J."/>
            <person name="Lee S."/>
            <person name="Kudrna D."/>
            <person name="Powell R.F."/>
            <person name="Leitch I.J."/>
            <person name="Krueger R.R."/>
            <person name="Wing R.A."/>
            <person name="Amiri K.M.A."/>
            <person name="Purugganan M.D."/>
        </authorList>
    </citation>
    <scope>NUCLEOTIDE SEQUENCE [LARGE SCALE GENOMIC DNA]</scope>
    <source>
        <strain evidence="2">cv. Khalas</strain>
    </source>
</reference>